<reference evidence="4" key="1">
    <citation type="submission" date="2021-02" db="EMBL/GenBank/DDBJ databases">
        <title>First Annotated Genome of the Yellow-green Alga Tribonema minus.</title>
        <authorList>
            <person name="Mahan K.M."/>
        </authorList>
    </citation>
    <scope>NUCLEOTIDE SEQUENCE</scope>
    <source>
        <strain evidence="4">UTEX B ZZ1240</strain>
    </source>
</reference>
<evidence type="ECO:0000313" key="5">
    <source>
        <dbReference type="Proteomes" id="UP000664859"/>
    </source>
</evidence>
<keyword evidence="5" id="KW-1185">Reference proteome</keyword>
<evidence type="ECO:0000256" key="1">
    <source>
        <dbReference type="ARBA" id="ARBA00006926"/>
    </source>
</evidence>
<keyword evidence="3" id="KW-0560">Oxidoreductase</keyword>
<dbReference type="InterPro" id="IPR036249">
    <property type="entry name" value="Thioredoxin-like_sf"/>
</dbReference>
<dbReference type="GO" id="GO:0006979">
    <property type="term" value="P:response to oxidative stress"/>
    <property type="evidence" value="ECO:0007669"/>
    <property type="project" value="InterPro"/>
</dbReference>
<comment type="similarity">
    <text evidence="1">Belongs to the glutathione peroxidase family.</text>
</comment>
<dbReference type="PANTHER" id="PTHR11592">
    <property type="entry name" value="GLUTATHIONE PEROXIDASE"/>
    <property type="match status" value="1"/>
</dbReference>
<evidence type="ECO:0000256" key="2">
    <source>
        <dbReference type="ARBA" id="ARBA00022559"/>
    </source>
</evidence>
<proteinExistence type="inferred from homology"/>
<comment type="caution">
    <text evidence="4">The sequence shown here is derived from an EMBL/GenBank/DDBJ whole genome shotgun (WGS) entry which is preliminary data.</text>
</comment>
<dbReference type="OrthoDB" id="446890at2759"/>
<dbReference type="Proteomes" id="UP000664859">
    <property type="component" value="Unassembled WGS sequence"/>
</dbReference>
<dbReference type="InterPro" id="IPR000889">
    <property type="entry name" value="Glutathione_peroxidase"/>
</dbReference>
<dbReference type="PROSITE" id="PS51355">
    <property type="entry name" value="GLUTATHIONE_PEROXID_3"/>
    <property type="match status" value="1"/>
</dbReference>
<name>A0A835Z1R8_9STRA</name>
<organism evidence="4 5">
    <name type="scientific">Tribonema minus</name>
    <dbReference type="NCBI Taxonomy" id="303371"/>
    <lineage>
        <taxon>Eukaryota</taxon>
        <taxon>Sar</taxon>
        <taxon>Stramenopiles</taxon>
        <taxon>Ochrophyta</taxon>
        <taxon>PX clade</taxon>
        <taxon>Xanthophyceae</taxon>
        <taxon>Tribonematales</taxon>
        <taxon>Tribonemataceae</taxon>
        <taxon>Tribonema</taxon>
    </lineage>
</organism>
<dbReference type="GO" id="GO:0004601">
    <property type="term" value="F:peroxidase activity"/>
    <property type="evidence" value="ECO:0007669"/>
    <property type="project" value="UniProtKB-KW"/>
</dbReference>
<dbReference type="PANTHER" id="PTHR11592:SF78">
    <property type="entry name" value="GLUTATHIONE PEROXIDASE"/>
    <property type="match status" value="1"/>
</dbReference>
<accession>A0A835Z1R8</accession>
<dbReference type="EMBL" id="JAFCMP010000135">
    <property type="protein sequence ID" value="KAG5185326.1"/>
    <property type="molecule type" value="Genomic_DNA"/>
</dbReference>
<keyword evidence="2" id="KW-0575">Peroxidase</keyword>
<dbReference type="SUPFAM" id="SSF52833">
    <property type="entry name" value="Thioredoxin-like"/>
    <property type="match status" value="1"/>
</dbReference>
<evidence type="ECO:0000256" key="3">
    <source>
        <dbReference type="ARBA" id="ARBA00023002"/>
    </source>
</evidence>
<protein>
    <submittedName>
        <fullName evidence="4">Thioredoxin-like protein</fullName>
    </submittedName>
</protein>
<gene>
    <name evidence="4" type="ORF">JKP88DRAFT_185437</name>
</gene>
<sequence>MPYNGKQIPVGKLLGPKATLVINGKLDDPAAMQQMPDIVNMANKYGREGLHVIVVPTDQGYFEADEDRVVKIKFYQFYGFGQYPVAVVTDKVDIVGNTAHPLYKYLCRSLKNPNGIARITLNFEKFLLGADGRPLRRYPRQLALGLVEDDIAAAVRGAPLPPPGRPYATSWVKAQAEAERSEYAFKLGLNYYNNVV</sequence>
<evidence type="ECO:0000313" key="4">
    <source>
        <dbReference type="EMBL" id="KAG5185326.1"/>
    </source>
</evidence>
<dbReference type="Gene3D" id="3.40.30.10">
    <property type="entry name" value="Glutaredoxin"/>
    <property type="match status" value="1"/>
</dbReference>
<dbReference type="AlphaFoldDB" id="A0A835Z1R8"/>